<name>A0A7S3RKQ8_9SPIT</name>
<dbReference type="AlphaFoldDB" id="A0A7S3RKQ8"/>
<organism evidence="1">
    <name type="scientific">Strombidinopsis acuminata</name>
    <dbReference type="NCBI Taxonomy" id="141414"/>
    <lineage>
        <taxon>Eukaryota</taxon>
        <taxon>Sar</taxon>
        <taxon>Alveolata</taxon>
        <taxon>Ciliophora</taxon>
        <taxon>Intramacronucleata</taxon>
        <taxon>Spirotrichea</taxon>
        <taxon>Choreotrichia</taxon>
        <taxon>Choreotrichida</taxon>
        <taxon>Strombidinopsidae</taxon>
        <taxon>Strombidinopsis</taxon>
    </lineage>
</organism>
<dbReference type="EMBL" id="HBIQ01012606">
    <property type="protein sequence ID" value="CAE0526435.1"/>
    <property type="molecule type" value="Transcribed_RNA"/>
</dbReference>
<reference evidence="1" key="1">
    <citation type="submission" date="2021-01" db="EMBL/GenBank/DDBJ databases">
        <authorList>
            <person name="Corre E."/>
            <person name="Pelletier E."/>
            <person name="Niang G."/>
            <person name="Scheremetjew M."/>
            <person name="Finn R."/>
            <person name="Kale V."/>
            <person name="Holt S."/>
            <person name="Cochrane G."/>
            <person name="Meng A."/>
            <person name="Brown T."/>
            <person name="Cohen L."/>
        </authorList>
    </citation>
    <scope>NUCLEOTIDE SEQUENCE</scope>
    <source>
        <strain evidence="1">SPMC142</strain>
    </source>
</reference>
<gene>
    <name evidence="1" type="ORF">SACU0126_LOCUS4036</name>
</gene>
<proteinExistence type="predicted"/>
<accession>A0A7S3RKQ8</accession>
<protein>
    <submittedName>
        <fullName evidence="1">Uncharacterized protein</fullName>
    </submittedName>
</protein>
<sequence length="99" mass="10604">MFTELGGYSARPVVFCDGCRTWVETTVIAAALSLVGGKVTVAYRRARATVADDDGRNETMQSGCGKKAWADMMAVRASHEPARLFPAILLLAQKNQGGL</sequence>
<evidence type="ECO:0000313" key="1">
    <source>
        <dbReference type="EMBL" id="CAE0526435.1"/>
    </source>
</evidence>